<dbReference type="Proteomes" id="UP000736672">
    <property type="component" value="Unassembled WGS sequence"/>
</dbReference>
<evidence type="ECO:0000256" key="1">
    <source>
        <dbReference type="SAM" id="Phobius"/>
    </source>
</evidence>
<keyword evidence="1" id="KW-0472">Membrane</keyword>
<keyword evidence="1" id="KW-0812">Transmembrane</keyword>
<dbReference type="OrthoDB" id="2563633at2759"/>
<keyword evidence="3" id="KW-1185">Reference proteome</keyword>
<evidence type="ECO:0000313" key="3">
    <source>
        <dbReference type="Proteomes" id="UP000736672"/>
    </source>
</evidence>
<feature type="transmembrane region" description="Helical" evidence="1">
    <location>
        <begin position="68"/>
        <end position="90"/>
    </location>
</feature>
<comment type="caution">
    <text evidence="2">The sequence shown here is derived from an EMBL/GenBank/DDBJ whole genome shotgun (WGS) entry which is preliminary data.</text>
</comment>
<dbReference type="SUPFAM" id="SSF51735">
    <property type="entry name" value="NAD(P)-binding Rossmann-fold domains"/>
    <property type="match status" value="1"/>
</dbReference>
<dbReference type="AlphaFoldDB" id="A0A9P9GM96"/>
<sequence>MANIDKRTGSDAKVSVEIDPSAPGTIVRIVLAAESVFNVFLAIPMIFDAKEALVRMYLSDGKSAAPHAASIFQLFGISLVAMTIPMVLAIPNKPGAIETRRTTYQMLGSFEALALPLSFWQVWVAGEAGSGLNPSKRVVIRQEVRIGGPGHLAIQYAAKMEAEVVVYSTTPSKESEAQELGATAFHLISEMFDKKAAPIDVLVVAGSKYPDWEKYV</sequence>
<reference evidence="2" key="1">
    <citation type="journal article" date="2021" name="Nat. Commun.">
        <title>Genetic determinants of endophytism in the Arabidopsis root mycobiome.</title>
        <authorList>
            <person name="Mesny F."/>
            <person name="Miyauchi S."/>
            <person name="Thiergart T."/>
            <person name="Pickel B."/>
            <person name="Atanasova L."/>
            <person name="Karlsson M."/>
            <person name="Huettel B."/>
            <person name="Barry K.W."/>
            <person name="Haridas S."/>
            <person name="Chen C."/>
            <person name="Bauer D."/>
            <person name="Andreopoulos W."/>
            <person name="Pangilinan J."/>
            <person name="LaButti K."/>
            <person name="Riley R."/>
            <person name="Lipzen A."/>
            <person name="Clum A."/>
            <person name="Drula E."/>
            <person name="Henrissat B."/>
            <person name="Kohler A."/>
            <person name="Grigoriev I.V."/>
            <person name="Martin F.M."/>
            <person name="Hacquard S."/>
        </authorList>
    </citation>
    <scope>NUCLEOTIDE SEQUENCE</scope>
    <source>
        <strain evidence="2">FSSC 5 MPI-SDFR-AT-0091</strain>
    </source>
</reference>
<proteinExistence type="predicted"/>
<organism evidence="2 3">
    <name type="scientific">Fusarium solani</name>
    <name type="common">Filamentous fungus</name>
    <dbReference type="NCBI Taxonomy" id="169388"/>
    <lineage>
        <taxon>Eukaryota</taxon>
        <taxon>Fungi</taxon>
        <taxon>Dikarya</taxon>
        <taxon>Ascomycota</taxon>
        <taxon>Pezizomycotina</taxon>
        <taxon>Sordariomycetes</taxon>
        <taxon>Hypocreomycetidae</taxon>
        <taxon>Hypocreales</taxon>
        <taxon>Nectriaceae</taxon>
        <taxon>Fusarium</taxon>
        <taxon>Fusarium solani species complex</taxon>
    </lineage>
</organism>
<dbReference type="Gene3D" id="3.40.50.720">
    <property type="entry name" value="NAD(P)-binding Rossmann-like Domain"/>
    <property type="match status" value="1"/>
</dbReference>
<name>A0A9P9GM96_FUSSL</name>
<feature type="transmembrane region" description="Helical" evidence="1">
    <location>
        <begin position="26"/>
        <end position="47"/>
    </location>
</feature>
<protein>
    <submittedName>
        <fullName evidence="2">Uncharacterized protein</fullName>
    </submittedName>
</protein>
<dbReference type="InterPro" id="IPR036291">
    <property type="entry name" value="NAD(P)-bd_dom_sf"/>
</dbReference>
<keyword evidence="1" id="KW-1133">Transmembrane helix</keyword>
<evidence type="ECO:0000313" key="2">
    <source>
        <dbReference type="EMBL" id="KAH7240472.1"/>
    </source>
</evidence>
<gene>
    <name evidence="2" type="ORF">B0J15DRAFT_568410</name>
</gene>
<accession>A0A9P9GM96</accession>
<dbReference type="EMBL" id="JAGTJS010000020">
    <property type="protein sequence ID" value="KAH7240472.1"/>
    <property type="molecule type" value="Genomic_DNA"/>
</dbReference>